<dbReference type="PANTHER" id="PTHR47074:SF49">
    <property type="entry name" value="POLYNUCLEOTIDYL TRANSFERASE, RIBONUCLEASE H-LIKE SUPERFAMILY PROTEIN"/>
    <property type="match status" value="1"/>
</dbReference>
<dbReference type="InterPro" id="IPR026960">
    <property type="entry name" value="RVT-Znf"/>
</dbReference>
<name>A0A8T2CRX0_ARASU</name>
<evidence type="ECO:0000259" key="4">
    <source>
        <dbReference type="Pfam" id="PF14111"/>
    </source>
</evidence>
<feature type="domain" description="DUF4283" evidence="4">
    <location>
        <begin position="13"/>
        <end position="72"/>
    </location>
</feature>
<dbReference type="InterPro" id="IPR044730">
    <property type="entry name" value="RNase_H-like_dom_plant"/>
</dbReference>
<evidence type="ECO:0000313" key="7">
    <source>
        <dbReference type="Proteomes" id="UP000694251"/>
    </source>
</evidence>
<dbReference type="Pfam" id="PF14111">
    <property type="entry name" value="DUF4283"/>
    <property type="match status" value="1"/>
</dbReference>
<evidence type="ECO:0000259" key="3">
    <source>
        <dbReference type="Pfam" id="PF13966"/>
    </source>
</evidence>
<dbReference type="GO" id="GO:0004523">
    <property type="term" value="F:RNA-DNA hybrid ribonuclease activity"/>
    <property type="evidence" value="ECO:0007669"/>
    <property type="project" value="InterPro"/>
</dbReference>
<dbReference type="Pfam" id="PF13456">
    <property type="entry name" value="RVT_3"/>
    <property type="match status" value="1"/>
</dbReference>
<protein>
    <recommendedName>
        <fullName evidence="8">RNase H type-1 domain-containing protein</fullName>
    </recommendedName>
</protein>
<dbReference type="CDD" id="cd06222">
    <property type="entry name" value="RNase_H_like"/>
    <property type="match status" value="1"/>
</dbReference>
<feature type="domain" description="RNase H type-1" evidence="2">
    <location>
        <begin position="978"/>
        <end position="1059"/>
    </location>
</feature>
<dbReference type="Pfam" id="PF13966">
    <property type="entry name" value="zf-RVT"/>
    <property type="match status" value="1"/>
</dbReference>
<feature type="domain" description="Reverse transcriptase zinc-binding" evidence="3">
    <location>
        <begin position="771"/>
        <end position="863"/>
    </location>
</feature>
<dbReference type="InterPro" id="IPR025558">
    <property type="entry name" value="DUF4283"/>
</dbReference>
<evidence type="ECO:0000259" key="5">
    <source>
        <dbReference type="Pfam" id="PF14392"/>
    </source>
</evidence>
<feature type="domain" description="Zinc knuckle CX2CX4HX4C" evidence="5">
    <location>
        <begin position="132"/>
        <end position="180"/>
    </location>
</feature>
<gene>
    <name evidence="6" type="ORF">ISN44_As06g038180</name>
</gene>
<dbReference type="InterPro" id="IPR052929">
    <property type="entry name" value="RNase_H-like_EbsB-rel"/>
</dbReference>
<dbReference type="InterPro" id="IPR002156">
    <property type="entry name" value="RNaseH_domain"/>
</dbReference>
<reference evidence="6 7" key="1">
    <citation type="submission" date="2020-12" db="EMBL/GenBank/DDBJ databases">
        <title>Concerted genomic and epigenomic changes stabilize Arabidopsis allopolyploids.</title>
        <authorList>
            <person name="Chen Z."/>
        </authorList>
    </citation>
    <scope>NUCLEOTIDE SEQUENCE [LARGE SCALE GENOMIC DNA]</scope>
    <source>
        <strain evidence="6">As9502</strain>
        <tissue evidence="6">Leaf</tissue>
    </source>
</reference>
<evidence type="ECO:0000313" key="6">
    <source>
        <dbReference type="EMBL" id="KAG7599644.1"/>
    </source>
</evidence>
<accession>A0A8T2CRX0</accession>
<dbReference type="AlphaFoldDB" id="A0A8T2CRX0"/>
<dbReference type="EMBL" id="JAEFBJ010000006">
    <property type="protein sequence ID" value="KAG7599644.1"/>
    <property type="molecule type" value="Genomic_DNA"/>
</dbReference>
<dbReference type="Pfam" id="PF14392">
    <property type="entry name" value="zf-CCHC_4"/>
    <property type="match status" value="1"/>
</dbReference>
<evidence type="ECO:0000256" key="1">
    <source>
        <dbReference type="SAM" id="MobiDB-lite"/>
    </source>
</evidence>
<evidence type="ECO:0000259" key="2">
    <source>
        <dbReference type="Pfam" id="PF13456"/>
    </source>
</evidence>
<dbReference type="Proteomes" id="UP000694251">
    <property type="component" value="Chromosome 6"/>
</dbReference>
<sequence length="1085" mass="125566">MVKGLHPSQNPAGIKIMMPKIWKLEGRITSRINEDGSVQFFFKHEHQLLTVLDNGPWTYKDWLVVVDRWTRRTLPDFLRIIRFWVKILNIPDDSKEDRSIREIGGVLGHVEEVHIKQPTADLAGEVWVRVPIDISARLLFARYFDIADYREPVLIRFFYDKLRKFCSACGSLTHLAAACTFQIHEAEQLQLPAPSPNPAHDRTMKNMNQLENQSHTPTEVTDDTMRENVGSNINMDTCENQLHNGSQGEFMDLLIPGDMQARINETFAIQEIGSASAQPMDRGTKRKLDDEKAEDEVSTNKKRGQGRLSPKAKGEDINRRHKLDILFLVETKNKDAYVQNLGRELQFVHSFLVPPEGLSGGLAIFWKDTVKCDFLDTPTLNYTHMYVSEGPNTFCLTYVYGNPERRPRQQMWQRMINLSQAGLHEIRTYGGKYTWLGNRASGTIKSKLDRALATTDWKEQYPKEIVQLLDWCGSDHRPLLLQTDNKKGKGKRLFRYDNRWRHNAEVHQVIQNTWQKSCHHLSPQDFNEALKRCRNGLSQWKSDHNNNSQKKIQQLQMVLQRLYNSSYLDYNSISEVKLQLQHEYQMEEEYWRTKSRIQWLYLGDKNTRYFHERTKQRRSHNRITSLQDEEGNIRNSEEEIYKIIHSYFQQIYTSSGMQQLEGVLQHIQPKVTPEIKSKLLEPVTEDEIFQALTHMNADKAPGPDGFNAGFYKYHWDTIKSGLMVPNTNLWDEAKLQAYIHPEDIKIIKKIRPQVVKSPDMPTWIHTRDGQYTVKSGYHQLTKPPSADISDSLRVNNLCKSIWSLNIPPKVKHLWWKIIHNALPIAEALGRRRLRISPECLFCGEACESIYHLFFQCRVANEIWELSPVDKTSGQFLAQNTLLDKIQALLAGLKKQQTTDHLFPFIGWRIWKARNDLLFNNKRWSIPDVITQALVDLRLWTEANHKSSFPKQPPPLLTRPIPTTLQEVLSHIPSLCCCTDASWLNQDSKIGIGWTLHDSSGRFILKGSASMEATNSVLEAEAIALREALIQMKRLNYHNVTFCGDSLALFGYLEKAAKNQLKVMGPHKIQGYLQDILLLAHDSFTF</sequence>
<comment type="caution">
    <text evidence="6">The sequence shown here is derived from an EMBL/GenBank/DDBJ whole genome shotgun (WGS) entry which is preliminary data.</text>
</comment>
<keyword evidence="7" id="KW-1185">Reference proteome</keyword>
<proteinExistence type="predicted"/>
<feature type="region of interest" description="Disordered" evidence="1">
    <location>
        <begin position="272"/>
        <end position="315"/>
    </location>
</feature>
<organism evidence="6 7">
    <name type="scientific">Arabidopsis suecica</name>
    <name type="common">Swedish thale-cress</name>
    <name type="synonym">Cardaminopsis suecica</name>
    <dbReference type="NCBI Taxonomy" id="45249"/>
    <lineage>
        <taxon>Eukaryota</taxon>
        <taxon>Viridiplantae</taxon>
        <taxon>Streptophyta</taxon>
        <taxon>Embryophyta</taxon>
        <taxon>Tracheophyta</taxon>
        <taxon>Spermatophyta</taxon>
        <taxon>Magnoliopsida</taxon>
        <taxon>eudicotyledons</taxon>
        <taxon>Gunneridae</taxon>
        <taxon>Pentapetalae</taxon>
        <taxon>rosids</taxon>
        <taxon>malvids</taxon>
        <taxon>Brassicales</taxon>
        <taxon>Brassicaceae</taxon>
        <taxon>Camelineae</taxon>
        <taxon>Arabidopsis</taxon>
    </lineage>
</organism>
<dbReference type="OrthoDB" id="1112025at2759"/>
<dbReference type="InterPro" id="IPR025836">
    <property type="entry name" value="Zn_knuckle_CX2CX4HX4C"/>
</dbReference>
<dbReference type="PANTHER" id="PTHR47074">
    <property type="entry name" value="BNAC02G40300D PROTEIN"/>
    <property type="match status" value="1"/>
</dbReference>
<dbReference type="GO" id="GO:0003676">
    <property type="term" value="F:nucleic acid binding"/>
    <property type="evidence" value="ECO:0007669"/>
    <property type="project" value="InterPro"/>
</dbReference>
<evidence type="ECO:0008006" key="8">
    <source>
        <dbReference type="Google" id="ProtNLM"/>
    </source>
</evidence>